<accession>A0AAF0PL60</accession>
<keyword evidence="1" id="KW-1133">Transmembrane helix</keyword>
<keyword evidence="1" id="KW-0812">Transmembrane</keyword>
<evidence type="ECO:0000256" key="1">
    <source>
        <dbReference type="SAM" id="Phobius"/>
    </source>
</evidence>
<proteinExistence type="predicted"/>
<organism evidence="2 3">
    <name type="scientific">Solanum verrucosum</name>
    <dbReference type="NCBI Taxonomy" id="315347"/>
    <lineage>
        <taxon>Eukaryota</taxon>
        <taxon>Viridiplantae</taxon>
        <taxon>Streptophyta</taxon>
        <taxon>Embryophyta</taxon>
        <taxon>Tracheophyta</taxon>
        <taxon>Spermatophyta</taxon>
        <taxon>Magnoliopsida</taxon>
        <taxon>eudicotyledons</taxon>
        <taxon>Gunneridae</taxon>
        <taxon>Pentapetalae</taxon>
        <taxon>asterids</taxon>
        <taxon>lamiids</taxon>
        <taxon>Solanales</taxon>
        <taxon>Solanaceae</taxon>
        <taxon>Solanoideae</taxon>
        <taxon>Solaneae</taxon>
        <taxon>Solanum</taxon>
    </lineage>
</organism>
<feature type="transmembrane region" description="Helical" evidence="1">
    <location>
        <begin position="20"/>
        <end position="41"/>
    </location>
</feature>
<evidence type="ECO:0000313" key="3">
    <source>
        <dbReference type="Proteomes" id="UP001234989"/>
    </source>
</evidence>
<gene>
    <name evidence="2" type="ORF">MTR67_000359</name>
</gene>
<name>A0AAF0PL60_SOLVR</name>
<dbReference type="AlphaFoldDB" id="A0AAF0PL60"/>
<evidence type="ECO:0000313" key="2">
    <source>
        <dbReference type="EMBL" id="WMV06974.1"/>
    </source>
</evidence>
<keyword evidence="3" id="KW-1185">Reference proteome</keyword>
<dbReference type="EMBL" id="CP133612">
    <property type="protein sequence ID" value="WMV06974.1"/>
    <property type="molecule type" value="Genomic_DNA"/>
</dbReference>
<keyword evidence="1" id="KW-0472">Membrane</keyword>
<protein>
    <submittedName>
        <fullName evidence="2">Uncharacterized protein</fullName>
    </submittedName>
</protein>
<sequence length="99" mass="11228">MCPPRTSSQPLSKPQYTHVTLIAKSEFIMITWIYTLCIIINKSRITLKYPRCIKAIRTLTYGPHLFTGITSRSPLITGRACQKINKTGAFGWILRLMGV</sequence>
<dbReference type="Proteomes" id="UP001234989">
    <property type="component" value="Chromosome 1"/>
</dbReference>
<reference evidence="2" key="1">
    <citation type="submission" date="2023-08" db="EMBL/GenBank/DDBJ databases">
        <title>A de novo genome assembly of Solanum verrucosum Schlechtendal, a Mexican diploid species geographically isolated from the other diploid A-genome species in potato relatives.</title>
        <authorList>
            <person name="Hosaka K."/>
        </authorList>
    </citation>
    <scope>NUCLEOTIDE SEQUENCE</scope>
    <source>
        <tissue evidence="2">Young leaves</tissue>
    </source>
</reference>